<evidence type="ECO:0000256" key="7">
    <source>
        <dbReference type="ARBA" id="ARBA00023136"/>
    </source>
</evidence>
<feature type="transmembrane region" description="Helical" evidence="9">
    <location>
        <begin position="92"/>
        <end position="116"/>
    </location>
</feature>
<feature type="transmembrane region" description="Helical" evidence="9">
    <location>
        <begin position="265"/>
        <end position="284"/>
    </location>
</feature>
<evidence type="ECO:0000313" key="10">
    <source>
        <dbReference type="EMBL" id="WNZ24144.1"/>
    </source>
</evidence>
<dbReference type="InterPro" id="IPR052157">
    <property type="entry name" value="BCAA_transport_permease"/>
</dbReference>
<gene>
    <name evidence="10" type="ORF">HJG54_15610</name>
</gene>
<comment type="subcellular location">
    <subcellularLocation>
        <location evidence="1">Cell membrane</location>
        <topology evidence="1">Multi-pass membrane protein</topology>
    </subcellularLocation>
</comment>
<dbReference type="CDD" id="cd06582">
    <property type="entry name" value="TM_PBP1_LivH_like"/>
    <property type="match status" value="1"/>
</dbReference>
<dbReference type="AlphaFoldDB" id="A0AA96WFL1"/>
<feature type="transmembrane region" description="Helical" evidence="9">
    <location>
        <begin position="136"/>
        <end position="157"/>
    </location>
</feature>
<organism evidence="10">
    <name type="scientific">Leptolyngbya sp. NK1-12</name>
    <dbReference type="NCBI Taxonomy" id="2547451"/>
    <lineage>
        <taxon>Bacteria</taxon>
        <taxon>Bacillati</taxon>
        <taxon>Cyanobacteriota</taxon>
        <taxon>Cyanophyceae</taxon>
        <taxon>Leptolyngbyales</taxon>
        <taxon>Leptolyngbyaceae</taxon>
        <taxon>Leptolyngbya group</taxon>
        <taxon>Leptolyngbya</taxon>
    </lineage>
</organism>
<evidence type="ECO:0000256" key="2">
    <source>
        <dbReference type="ARBA" id="ARBA00022448"/>
    </source>
</evidence>
<feature type="transmembrane region" description="Helical" evidence="9">
    <location>
        <begin position="60"/>
        <end position="80"/>
    </location>
</feature>
<proteinExistence type="inferred from homology"/>
<dbReference type="GO" id="GO:0006865">
    <property type="term" value="P:amino acid transport"/>
    <property type="evidence" value="ECO:0007669"/>
    <property type="project" value="UniProtKB-KW"/>
</dbReference>
<comment type="similarity">
    <text evidence="8">Belongs to the binding-protein-dependent transport system permease family. LivHM subfamily.</text>
</comment>
<evidence type="ECO:0000256" key="9">
    <source>
        <dbReference type="SAM" id="Phobius"/>
    </source>
</evidence>
<dbReference type="RefSeq" id="WP_316429795.1">
    <property type="nucleotide sequence ID" value="NZ_CP053586.1"/>
</dbReference>
<name>A0AA96WFL1_9CYAN</name>
<reference evidence="10" key="1">
    <citation type="submission" date="2020-05" db="EMBL/GenBank/DDBJ databases">
        <authorList>
            <person name="Zhu T."/>
            <person name="Keshari N."/>
            <person name="Lu X."/>
        </authorList>
    </citation>
    <scope>NUCLEOTIDE SEQUENCE</scope>
    <source>
        <strain evidence="10">NK1-12</strain>
    </source>
</reference>
<dbReference type="EMBL" id="CP053586">
    <property type="protein sequence ID" value="WNZ24144.1"/>
    <property type="molecule type" value="Genomic_DNA"/>
</dbReference>
<dbReference type="GO" id="GO:0005886">
    <property type="term" value="C:plasma membrane"/>
    <property type="evidence" value="ECO:0007669"/>
    <property type="project" value="UniProtKB-SubCell"/>
</dbReference>
<keyword evidence="2" id="KW-0813">Transport</keyword>
<keyword evidence="3" id="KW-1003">Cell membrane</keyword>
<dbReference type="PANTHER" id="PTHR11795:SF447">
    <property type="entry name" value="ABC TRANSPORTER PERMEASE PROTEIN"/>
    <property type="match status" value="1"/>
</dbReference>
<keyword evidence="6 9" id="KW-1133">Transmembrane helix</keyword>
<sequence>MELEFSIFSGFYQFIESFAFLLLSALGLAVIFGMTGVINLAHGEFIMLGAYTTTLAGKYIPLPLAILVSALVVGIYGAAIERLIIRRLYERVLDSVVATWGIGLLMSQGVLILLGSSIPGLQTPLGSFSLGQSSYSWYRLVLGLCAVAAIGLLYFLLMHTQFGLWARATTQNAEIAQAMGVNTSRVYTAIFAIGSALAGFAGGLYAPTASIIPKFGAGFVVEAFVTVIVGGANLLVGTSLAAIALGGISTILSSVYGSFVARVGLLLVTIVVIRILPYGLSGLVERWRASKA</sequence>
<dbReference type="GO" id="GO:0022857">
    <property type="term" value="F:transmembrane transporter activity"/>
    <property type="evidence" value="ECO:0007669"/>
    <property type="project" value="InterPro"/>
</dbReference>
<feature type="transmembrane region" description="Helical" evidence="9">
    <location>
        <begin position="186"/>
        <end position="205"/>
    </location>
</feature>
<evidence type="ECO:0000256" key="1">
    <source>
        <dbReference type="ARBA" id="ARBA00004651"/>
    </source>
</evidence>
<dbReference type="Pfam" id="PF02653">
    <property type="entry name" value="BPD_transp_2"/>
    <property type="match status" value="1"/>
</dbReference>
<evidence type="ECO:0000256" key="5">
    <source>
        <dbReference type="ARBA" id="ARBA00022970"/>
    </source>
</evidence>
<evidence type="ECO:0000256" key="6">
    <source>
        <dbReference type="ARBA" id="ARBA00022989"/>
    </source>
</evidence>
<feature type="transmembrane region" description="Helical" evidence="9">
    <location>
        <begin position="20"/>
        <end position="40"/>
    </location>
</feature>
<keyword evidence="5" id="KW-0029">Amino-acid transport</keyword>
<dbReference type="PANTHER" id="PTHR11795">
    <property type="entry name" value="BRANCHED-CHAIN AMINO ACID TRANSPORT SYSTEM PERMEASE PROTEIN LIVH"/>
    <property type="match status" value="1"/>
</dbReference>
<keyword evidence="4 9" id="KW-0812">Transmembrane</keyword>
<evidence type="ECO:0000256" key="8">
    <source>
        <dbReference type="ARBA" id="ARBA00037998"/>
    </source>
</evidence>
<dbReference type="InterPro" id="IPR001851">
    <property type="entry name" value="ABC_transp_permease"/>
</dbReference>
<protein>
    <submittedName>
        <fullName evidence="10">Branched-chain amino acid ABC transporter permease</fullName>
    </submittedName>
</protein>
<evidence type="ECO:0000256" key="3">
    <source>
        <dbReference type="ARBA" id="ARBA00022475"/>
    </source>
</evidence>
<evidence type="ECO:0000256" key="4">
    <source>
        <dbReference type="ARBA" id="ARBA00022692"/>
    </source>
</evidence>
<accession>A0AA96WFL1</accession>
<keyword evidence="7 9" id="KW-0472">Membrane</keyword>